<evidence type="ECO:0000313" key="6">
    <source>
        <dbReference type="EMBL" id="KAK9271996.1"/>
    </source>
</evidence>
<evidence type="ECO:0000313" key="7">
    <source>
        <dbReference type="Proteomes" id="UP001415857"/>
    </source>
</evidence>
<dbReference type="AlphaFoldDB" id="A0AAP0R999"/>
<dbReference type="InterPro" id="IPR051343">
    <property type="entry name" value="G-type_lectin_kinases/EP1-like"/>
</dbReference>
<protein>
    <recommendedName>
        <fullName evidence="5">Bulb-type lectin domain-containing protein</fullName>
    </recommendedName>
</protein>
<gene>
    <name evidence="6" type="ORF">L1049_002365</name>
</gene>
<dbReference type="PANTHER" id="PTHR47976">
    <property type="entry name" value="G-TYPE LECTIN S-RECEPTOR-LIKE SERINE/THREONINE-PROTEIN KINASE SD2-5"/>
    <property type="match status" value="1"/>
</dbReference>
<name>A0AAP0R999_LIQFO</name>
<dbReference type="Pfam" id="PF00954">
    <property type="entry name" value="S_locus_glycop"/>
    <property type="match status" value="1"/>
</dbReference>
<comment type="caution">
    <text evidence="6">The sequence shown here is derived from an EMBL/GenBank/DDBJ whole genome shotgun (WGS) entry which is preliminary data.</text>
</comment>
<evidence type="ECO:0000256" key="3">
    <source>
        <dbReference type="ARBA" id="ARBA00023180"/>
    </source>
</evidence>
<organism evidence="6 7">
    <name type="scientific">Liquidambar formosana</name>
    <name type="common">Formosan gum</name>
    <dbReference type="NCBI Taxonomy" id="63359"/>
    <lineage>
        <taxon>Eukaryota</taxon>
        <taxon>Viridiplantae</taxon>
        <taxon>Streptophyta</taxon>
        <taxon>Embryophyta</taxon>
        <taxon>Tracheophyta</taxon>
        <taxon>Spermatophyta</taxon>
        <taxon>Magnoliopsida</taxon>
        <taxon>eudicotyledons</taxon>
        <taxon>Gunneridae</taxon>
        <taxon>Pentapetalae</taxon>
        <taxon>Saxifragales</taxon>
        <taxon>Altingiaceae</taxon>
        <taxon>Liquidambar</taxon>
    </lineage>
</organism>
<dbReference type="InterPro" id="IPR036426">
    <property type="entry name" value="Bulb-type_lectin_dom_sf"/>
</dbReference>
<keyword evidence="7" id="KW-1185">Reference proteome</keyword>
<evidence type="ECO:0000256" key="1">
    <source>
        <dbReference type="ARBA" id="ARBA00022729"/>
    </source>
</evidence>
<evidence type="ECO:0000259" key="5">
    <source>
        <dbReference type="PROSITE" id="PS50927"/>
    </source>
</evidence>
<dbReference type="GO" id="GO:0048544">
    <property type="term" value="P:recognition of pollen"/>
    <property type="evidence" value="ECO:0007669"/>
    <property type="project" value="InterPro"/>
</dbReference>
<dbReference type="PANTHER" id="PTHR47976:SF49">
    <property type="entry name" value="RECEPTOR-LIKE SERINE_THREONINE-PROTEIN KINASE"/>
    <property type="match status" value="1"/>
</dbReference>
<proteinExistence type="predicted"/>
<feature type="signal peptide" evidence="4">
    <location>
        <begin position="1"/>
        <end position="20"/>
    </location>
</feature>
<feature type="domain" description="Bulb-type lectin" evidence="5">
    <location>
        <begin position="25"/>
        <end position="146"/>
    </location>
</feature>
<evidence type="ECO:0000256" key="2">
    <source>
        <dbReference type="ARBA" id="ARBA00023157"/>
    </source>
</evidence>
<dbReference type="Gene3D" id="2.90.10.10">
    <property type="entry name" value="Bulb-type lectin domain"/>
    <property type="match status" value="1"/>
</dbReference>
<evidence type="ECO:0000256" key="4">
    <source>
        <dbReference type="SAM" id="SignalP"/>
    </source>
</evidence>
<feature type="chain" id="PRO_5042856312" description="Bulb-type lectin domain-containing protein" evidence="4">
    <location>
        <begin position="21"/>
        <end position="518"/>
    </location>
</feature>
<sequence>MTSVPAMLLLFFLLSVAVRAQENQSNLIGLGSSLSPSTHHTSWLSSTGLFAFGFYPHGYGFAVGIWLIGQPQNTLVWTANRDDPPVSSNATLDFTKDGQLLLRSKQLGQEKPVIELREIAVSASMLDSGNFVFYNNNSRVIWQSFDFPTDTLLGGQNLSSGDKLISSVSTSNGSSGRFYLAMQSDGNLVAYPVNSTAAPEDAYWSSNTLGISATLNLNHRGLLGFRNSAGRNVRTVANGTSYSGESETIIYRATLDADGVFRLYSHSFRIGDDNPTVSPEWSSLQNQCEVKGFCGFNSFCSSNGSTKADCFCFPGFVFVNPDMRFLGCYRSFNDEDCRRKELSLSYSIASCNNTTLGGFPYSMLSMSNEDCSNSCLKDCDCGAALYSNGVCSRRKLPLTYGRVNQNETTTLYLRVGGDYNYKPPIPGDPIVMIESKKKLIQILACANGVIMHRLKSIGTLGRMEAFIVLVSSCLYVMGFSCLSGPLNWLSETFRSGAQDVGLLFDHHWVQHDDELCDG</sequence>
<keyword evidence="3" id="KW-0325">Glycoprotein</keyword>
<dbReference type="SMART" id="SM00108">
    <property type="entry name" value="B_lectin"/>
    <property type="match status" value="1"/>
</dbReference>
<dbReference type="FunFam" id="2.90.10.10:FF:000026">
    <property type="entry name" value="Serine/threonine-protein kinase"/>
    <property type="match status" value="1"/>
</dbReference>
<dbReference type="EMBL" id="JBBPBK010000013">
    <property type="protein sequence ID" value="KAK9271996.1"/>
    <property type="molecule type" value="Genomic_DNA"/>
</dbReference>
<dbReference type="FunFam" id="2.90.10.30:FF:000001">
    <property type="entry name" value="Serine/threonine-protein kinase"/>
    <property type="match status" value="1"/>
</dbReference>
<dbReference type="InterPro" id="IPR000858">
    <property type="entry name" value="S_locus_glycoprot_dom"/>
</dbReference>
<keyword evidence="1 4" id="KW-0732">Signal</keyword>
<accession>A0AAP0R999</accession>
<dbReference type="Proteomes" id="UP001415857">
    <property type="component" value="Unassembled WGS sequence"/>
</dbReference>
<reference evidence="6 7" key="1">
    <citation type="journal article" date="2024" name="Plant J.">
        <title>Genome sequences and population genomics reveal climatic adaptation and genomic divergence between two closely related sweetgum species.</title>
        <authorList>
            <person name="Xu W.Q."/>
            <person name="Ren C.Q."/>
            <person name="Zhang X.Y."/>
            <person name="Comes H.P."/>
            <person name="Liu X.H."/>
            <person name="Li Y.G."/>
            <person name="Kettle C.J."/>
            <person name="Jalonen R."/>
            <person name="Gaisberger H."/>
            <person name="Ma Y.Z."/>
            <person name="Qiu Y.X."/>
        </authorList>
    </citation>
    <scope>NUCLEOTIDE SEQUENCE [LARGE SCALE GENOMIC DNA]</scope>
    <source>
        <strain evidence="6">Hangzhou</strain>
    </source>
</reference>
<dbReference type="Pfam" id="PF01453">
    <property type="entry name" value="B_lectin"/>
    <property type="match status" value="1"/>
</dbReference>
<dbReference type="InterPro" id="IPR001480">
    <property type="entry name" value="Bulb-type_lectin_dom"/>
</dbReference>
<dbReference type="Gene3D" id="2.90.10.30">
    <property type="match status" value="1"/>
</dbReference>
<keyword evidence="2" id="KW-1015">Disulfide bond</keyword>
<dbReference type="PROSITE" id="PS50927">
    <property type="entry name" value="BULB_LECTIN"/>
    <property type="match status" value="1"/>
</dbReference>
<dbReference type="SUPFAM" id="SSF51110">
    <property type="entry name" value="alpha-D-mannose-specific plant lectins"/>
    <property type="match status" value="2"/>
</dbReference>